<organism evidence="2 3">
    <name type="scientific">Pyronema omphalodes (strain CBS 100304)</name>
    <name type="common">Pyronema confluens</name>
    <dbReference type="NCBI Taxonomy" id="1076935"/>
    <lineage>
        <taxon>Eukaryota</taxon>
        <taxon>Fungi</taxon>
        <taxon>Dikarya</taxon>
        <taxon>Ascomycota</taxon>
        <taxon>Pezizomycotina</taxon>
        <taxon>Pezizomycetes</taxon>
        <taxon>Pezizales</taxon>
        <taxon>Pyronemataceae</taxon>
        <taxon>Pyronema</taxon>
    </lineage>
</organism>
<dbReference type="AlphaFoldDB" id="U4KZF6"/>
<gene>
    <name evidence="2" type="ORF">PCON_06672</name>
</gene>
<evidence type="ECO:0000256" key="1">
    <source>
        <dbReference type="SAM" id="MobiDB-lite"/>
    </source>
</evidence>
<sequence length="284" mass="32520">MATATHPTPLEKQTIVVRCEPWSDNRIIRYGLLTNNIIRYEIVNFGSLFRHILKAISIILKSNCDEPEPEELPRTANFTFKDLQEWNQAFNTEQYPLDDLLSEYGGTGLKHMIQIPYLMISDYSSHYYKKLPETRCEEFQRLIEDSDATLSDCFKNDGSYSYSYAAEDEAVIDGLRPALYLKYKEMSDMFDLKLNRKSNTGDQPDDLEDSISDTFAWEALFKFTVGHLKALEPILNRCKAKKAAREQKAAKPPASDDEALSQQAELRGGCNDDERTGEESKNKV</sequence>
<feature type="compositionally biased region" description="Basic and acidic residues" evidence="1">
    <location>
        <begin position="270"/>
        <end position="284"/>
    </location>
</feature>
<protein>
    <submittedName>
        <fullName evidence="2">Uncharacterized protein</fullName>
    </submittedName>
</protein>
<keyword evidence="3" id="KW-1185">Reference proteome</keyword>
<evidence type="ECO:0000313" key="2">
    <source>
        <dbReference type="EMBL" id="CCX07085.1"/>
    </source>
</evidence>
<name>U4KZF6_PYROM</name>
<feature type="region of interest" description="Disordered" evidence="1">
    <location>
        <begin position="242"/>
        <end position="284"/>
    </location>
</feature>
<evidence type="ECO:0000313" key="3">
    <source>
        <dbReference type="Proteomes" id="UP000018144"/>
    </source>
</evidence>
<dbReference type="Proteomes" id="UP000018144">
    <property type="component" value="Unassembled WGS sequence"/>
</dbReference>
<dbReference type="EMBL" id="HF935332">
    <property type="protein sequence ID" value="CCX07085.1"/>
    <property type="molecule type" value="Genomic_DNA"/>
</dbReference>
<reference evidence="2 3" key="1">
    <citation type="journal article" date="2013" name="PLoS Genet.">
        <title>The genome and development-dependent transcriptomes of Pyronema confluens: a window into fungal evolution.</title>
        <authorList>
            <person name="Traeger S."/>
            <person name="Altegoer F."/>
            <person name="Freitag M."/>
            <person name="Gabaldon T."/>
            <person name="Kempken F."/>
            <person name="Kumar A."/>
            <person name="Marcet-Houben M."/>
            <person name="Poggeler S."/>
            <person name="Stajich J.E."/>
            <person name="Nowrousian M."/>
        </authorList>
    </citation>
    <scope>NUCLEOTIDE SEQUENCE [LARGE SCALE GENOMIC DNA]</scope>
    <source>
        <strain evidence="3">CBS 100304</strain>
        <tissue evidence="2">Vegetative mycelium</tissue>
    </source>
</reference>
<accession>U4KZF6</accession>
<proteinExistence type="predicted"/>